<organism evidence="3 4">
    <name type="scientific">Araneus ventricosus</name>
    <name type="common">Orbweaver spider</name>
    <name type="synonym">Epeira ventricosa</name>
    <dbReference type="NCBI Taxonomy" id="182803"/>
    <lineage>
        <taxon>Eukaryota</taxon>
        <taxon>Metazoa</taxon>
        <taxon>Ecdysozoa</taxon>
        <taxon>Arthropoda</taxon>
        <taxon>Chelicerata</taxon>
        <taxon>Arachnida</taxon>
        <taxon>Araneae</taxon>
        <taxon>Araneomorphae</taxon>
        <taxon>Entelegynae</taxon>
        <taxon>Araneoidea</taxon>
        <taxon>Araneidae</taxon>
        <taxon>Araneus</taxon>
    </lineage>
</organism>
<feature type="chain" id="PRO_5021378766" evidence="2">
    <location>
        <begin position="27"/>
        <end position="160"/>
    </location>
</feature>
<dbReference type="PANTHER" id="PTHR11552:SF147">
    <property type="entry name" value="CHOLINE DEHYDROGENASE, MITOCHONDRIAL"/>
    <property type="match status" value="1"/>
</dbReference>
<dbReference type="AlphaFoldDB" id="A0A4Y2HMJ8"/>
<comment type="similarity">
    <text evidence="1">Belongs to the GMC oxidoreductase family.</text>
</comment>
<dbReference type="GO" id="GO:0016491">
    <property type="term" value="F:oxidoreductase activity"/>
    <property type="evidence" value="ECO:0007669"/>
    <property type="project" value="TreeGrafter"/>
</dbReference>
<accession>A0A4Y2HMJ8</accession>
<evidence type="ECO:0000313" key="4">
    <source>
        <dbReference type="Proteomes" id="UP000499080"/>
    </source>
</evidence>
<dbReference type="OrthoDB" id="269227at2759"/>
<evidence type="ECO:0000256" key="1">
    <source>
        <dbReference type="ARBA" id="ARBA00010790"/>
    </source>
</evidence>
<name>A0A4Y2HMJ8_ARAVE</name>
<comment type="caution">
    <text evidence="3">The sequence shown here is derived from an EMBL/GenBank/DDBJ whole genome shotgun (WGS) entry which is preliminary data.</text>
</comment>
<dbReference type="InterPro" id="IPR036188">
    <property type="entry name" value="FAD/NAD-bd_sf"/>
</dbReference>
<keyword evidence="4" id="KW-1185">Reference proteome</keyword>
<dbReference type="Gene3D" id="3.50.50.60">
    <property type="entry name" value="FAD/NAD(P)-binding domain"/>
    <property type="match status" value="1"/>
</dbReference>
<dbReference type="InterPro" id="IPR012132">
    <property type="entry name" value="GMC_OxRdtase"/>
</dbReference>
<keyword evidence="2" id="KW-0732">Signal</keyword>
<dbReference type="Pfam" id="PF13450">
    <property type="entry name" value="NAD_binding_8"/>
    <property type="match status" value="1"/>
</dbReference>
<evidence type="ECO:0000313" key="3">
    <source>
        <dbReference type="EMBL" id="GBM66585.1"/>
    </source>
</evidence>
<protein>
    <submittedName>
        <fullName evidence="3">Uncharacterized protein</fullName>
    </submittedName>
</protein>
<feature type="signal peptide" evidence="2">
    <location>
        <begin position="1"/>
        <end position="26"/>
    </location>
</feature>
<dbReference type="PANTHER" id="PTHR11552">
    <property type="entry name" value="GLUCOSE-METHANOL-CHOLINE GMC OXIDOREDUCTASE"/>
    <property type="match status" value="1"/>
</dbReference>
<proteinExistence type="inferred from homology"/>
<dbReference type="GO" id="GO:0050660">
    <property type="term" value="F:flavin adenine dinucleotide binding"/>
    <property type="evidence" value="ECO:0007669"/>
    <property type="project" value="InterPro"/>
</dbReference>
<dbReference type="Proteomes" id="UP000499080">
    <property type="component" value="Unassembled WGS sequence"/>
</dbReference>
<dbReference type="Gene3D" id="3.30.560.10">
    <property type="entry name" value="Glucose Oxidase, domain 3"/>
    <property type="match status" value="1"/>
</dbReference>
<sequence length="160" mass="17542">MIWKALGSDIARTLILFFSYVQPYVAYQPEVSDYFDEEYDYIIVGAGSAGSVLASRLSEDPFVKVLLLEAGGHVDPVSEIPAAAFLTQLTANDWQFLSTPQKRAGGGYPNRYVNKGSDTAVSELTSGENVLNEIHQYQMVSAKKQCGAYLTSRFTSDTPP</sequence>
<evidence type="ECO:0000256" key="2">
    <source>
        <dbReference type="SAM" id="SignalP"/>
    </source>
</evidence>
<dbReference type="SUPFAM" id="SSF51905">
    <property type="entry name" value="FAD/NAD(P)-binding domain"/>
    <property type="match status" value="1"/>
</dbReference>
<gene>
    <name evidence="3" type="ORF">AVEN_251996_1</name>
</gene>
<dbReference type="EMBL" id="BGPR01002033">
    <property type="protein sequence ID" value="GBM66585.1"/>
    <property type="molecule type" value="Genomic_DNA"/>
</dbReference>
<reference evidence="3 4" key="1">
    <citation type="journal article" date="2019" name="Sci. Rep.">
        <title>Orb-weaving spider Araneus ventricosus genome elucidates the spidroin gene catalogue.</title>
        <authorList>
            <person name="Kono N."/>
            <person name="Nakamura H."/>
            <person name="Ohtoshi R."/>
            <person name="Moran D.A.P."/>
            <person name="Shinohara A."/>
            <person name="Yoshida Y."/>
            <person name="Fujiwara M."/>
            <person name="Mori M."/>
            <person name="Tomita M."/>
            <person name="Arakawa K."/>
        </authorList>
    </citation>
    <scope>NUCLEOTIDE SEQUENCE [LARGE SCALE GENOMIC DNA]</scope>
</reference>